<feature type="binding site" evidence="7">
    <location>
        <position position="296"/>
    </location>
    <ligand>
        <name>glyoxylate</name>
        <dbReference type="ChEBI" id="CHEBI:36655"/>
    </ligand>
</feature>
<comment type="similarity">
    <text evidence="5">Belongs to the FMN-dependent alpha-hydroxy acid dehydrogenase family.</text>
</comment>
<dbReference type="SUPFAM" id="SSF51395">
    <property type="entry name" value="FMN-linked oxidoreductases"/>
    <property type="match status" value="1"/>
</dbReference>
<feature type="domain" description="FMN hydroxy acid dehydrogenase" evidence="8">
    <location>
        <begin position="32"/>
        <end position="399"/>
    </location>
</feature>
<evidence type="ECO:0000256" key="3">
    <source>
        <dbReference type="ARBA" id="ARBA00022643"/>
    </source>
</evidence>
<feature type="active site" description="Proton acceptor" evidence="6">
    <location>
        <position position="296"/>
    </location>
</feature>
<accession>A0A3R7I3T9</accession>
<evidence type="ECO:0000256" key="4">
    <source>
        <dbReference type="ARBA" id="ARBA00023002"/>
    </source>
</evidence>
<dbReference type="RefSeq" id="WP_050364377.1">
    <property type="nucleotide sequence ID" value="NZ_CP134822.1"/>
</dbReference>
<dbReference type="OrthoDB" id="9770452at2"/>
<proteinExistence type="inferred from homology"/>
<feature type="binding site" evidence="7">
    <location>
        <position position="190"/>
    </location>
    <ligand>
        <name>FMN</name>
        <dbReference type="ChEBI" id="CHEBI:58210"/>
    </ligand>
</feature>
<dbReference type="PANTHER" id="PTHR10578">
    <property type="entry name" value="S -2-HYDROXY-ACID OXIDASE-RELATED"/>
    <property type="match status" value="1"/>
</dbReference>
<feature type="binding site" evidence="7">
    <location>
        <position position="272"/>
    </location>
    <ligand>
        <name>FMN</name>
        <dbReference type="ChEBI" id="CHEBI:58210"/>
    </ligand>
</feature>
<evidence type="ECO:0000313" key="10">
    <source>
        <dbReference type="Proteomes" id="UP000028058"/>
    </source>
</evidence>
<dbReference type="InterPro" id="IPR008259">
    <property type="entry name" value="FMN_hydac_DH_AS"/>
</dbReference>
<keyword evidence="10" id="KW-1185">Reference proteome</keyword>
<keyword evidence="2 7" id="KW-0285">Flavoprotein</keyword>
<feature type="binding site" evidence="7">
    <location>
        <position position="294"/>
    </location>
    <ligand>
        <name>FMN</name>
        <dbReference type="ChEBI" id="CHEBI:58210"/>
    </ligand>
</feature>
<feature type="binding site" evidence="7">
    <location>
        <position position="140"/>
    </location>
    <ligand>
        <name>FMN</name>
        <dbReference type="ChEBI" id="CHEBI:58210"/>
    </ligand>
</feature>
<dbReference type="Pfam" id="PF01070">
    <property type="entry name" value="FMN_dh"/>
    <property type="match status" value="1"/>
</dbReference>
<dbReference type="EMBL" id="JNAD02000011">
    <property type="protein sequence ID" value="RKM93220.1"/>
    <property type="molecule type" value="Genomic_DNA"/>
</dbReference>
<keyword evidence="3 7" id="KW-0288">FMN</keyword>
<feature type="binding site" evidence="7">
    <location>
        <position position="199"/>
    </location>
    <ligand>
        <name>glyoxylate</name>
        <dbReference type="ChEBI" id="CHEBI:36655"/>
    </ligand>
</feature>
<dbReference type="InterPro" id="IPR012133">
    <property type="entry name" value="Alpha-hydoxy_acid_DH_FMN"/>
</dbReference>
<dbReference type="GO" id="GO:0010181">
    <property type="term" value="F:FMN binding"/>
    <property type="evidence" value="ECO:0007669"/>
    <property type="project" value="InterPro"/>
</dbReference>
<feature type="binding site" evidence="7">
    <location>
        <begin position="350"/>
        <end position="351"/>
    </location>
    <ligand>
        <name>FMN</name>
        <dbReference type="ChEBI" id="CHEBI:58210"/>
    </ligand>
</feature>
<dbReference type="InterPro" id="IPR013785">
    <property type="entry name" value="Aldolase_TIM"/>
</dbReference>
<dbReference type="PROSITE" id="PS00557">
    <property type="entry name" value="FMN_HYDROXY_ACID_DH_1"/>
    <property type="match status" value="1"/>
</dbReference>
<feature type="binding site" evidence="7">
    <location>
        <position position="164"/>
    </location>
    <ligand>
        <name>glyoxylate</name>
        <dbReference type="ChEBI" id="CHEBI:36655"/>
    </ligand>
</feature>
<dbReference type="InterPro" id="IPR037396">
    <property type="entry name" value="FMN_HAD"/>
</dbReference>
<dbReference type="FunFam" id="3.20.20.70:FF:000029">
    <property type="entry name" value="L-lactate dehydrogenase"/>
    <property type="match status" value="1"/>
</dbReference>
<dbReference type="Gene3D" id="3.20.20.70">
    <property type="entry name" value="Aldolase class I"/>
    <property type="match status" value="1"/>
</dbReference>
<sequence>MSQERPRDLAHAQTAFASYQDEIYLNGLLTGEPPRFPTGAAAVEAAARERMTAEAYGYVAGGAGGEATIRANRAAFERRTIVPRMLRDVGVRDLSCSLLGTELPAPVLLAPVGVLSIAHPDAEPAVARAAAGLGLPMVLSTASSVPLEAAAEASGDGPRWFQLYWPKDREVTLSLLRRARAAGYTTLVLTLDTWLLGWRPRDLDRAYLPFLQRIGIANYLSDPAFLAGLATPPEEDPLAAVAHWAGMFADPTKTWEDLAFLRAHWDGPIVLKGVQHPDDARRARDAGMDGVVVSNHGGRQVDGAAGSLDVLPSVAGAVGDDLAVLFDSGVRGGADILKALALGARAVLVGRPYVYGLALGGEEGVRHVLRCLLAELDLSLAPTGHARLSELGPGVLGTD</sequence>
<feature type="binding site" evidence="7">
    <location>
        <begin position="327"/>
        <end position="331"/>
    </location>
    <ligand>
        <name>FMN</name>
        <dbReference type="ChEBI" id="CHEBI:58210"/>
    </ligand>
</feature>
<dbReference type="AlphaFoldDB" id="A0A3R7I3T9"/>
<evidence type="ECO:0000256" key="6">
    <source>
        <dbReference type="PIRSR" id="PIRSR000138-1"/>
    </source>
</evidence>
<protein>
    <submittedName>
        <fullName evidence="9">Alpha-hydroxy-acid oxidizing protein</fullName>
    </submittedName>
</protein>
<feature type="binding site" evidence="7">
    <location>
        <position position="162"/>
    </location>
    <ligand>
        <name>FMN</name>
        <dbReference type="ChEBI" id="CHEBI:58210"/>
    </ligand>
</feature>
<feature type="binding site" evidence="7">
    <location>
        <begin position="111"/>
        <end position="113"/>
    </location>
    <ligand>
        <name>FMN</name>
        <dbReference type="ChEBI" id="CHEBI:58210"/>
    </ligand>
</feature>
<evidence type="ECO:0000256" key="7">
    <source>
        <dbReference type="PIRSR" id="PIRSR000138-2"/>
    </source>
</evidence>
<evidence type="ECO:0000313" key="9">
    <source>
        <dbReference type="EMBL" id="RKM93220.1"/>
    </source>
</evidence>
<evidence type="ECO:0000256" key="1">
    <source>
        <dbReference type="ARBA" id="ARBA00001917"/>
    </source>
</evidence>
<evidence type="ECO:0000259" key="8">
    <source>
        <dbReference type="PROSITE" id="PS51349"/>
    </source>
</evidence>
<name>A0A3R7I3T9_9ACTN</name>
<evidence type="ECO:0000256" key="5">
    <source>
        <dbReference type="ARBA" id="ARBA00024042"/>
    </source>
</evidence>
<dbReference type="PIRSF" id="PIRSF000138">
    <property type="entry name" value="Al-hdrx_acd_dh"/>
    <property type="match status" value="1"/>
</dbReference>
<gene>
    <name evidence="9" type="ORF">SFRA_022205</name>
</gene>
<organism evidence="9 10">
    <name type="scientific">Streptomyces xinghaiensis</name>
    <dbReference type="NCBI Taxonomy" id="1038928"/>
    <lineage>
        <taxon>Bacteria</taxon>
        <taxon>Bacillati</taxon>
        <taxon>Actinomycetota</taxon>
        <taxon>Actinomycetes</taxon>
        <taxon>Kitasatosporales</taxon>
        <taxon>Streptomycetaceae</taxon>
        <taxon>Streptomyces</taxon>
    </lineage>
</organism>
<dbReference type="InterPro" id="IPR000262">
    <property type="entry name" value="FMN-dep_DH"/>
</dbReference>
<comment type="caution">
    <text evidence="9">The sequence shown here is derived from an EMBL/GenBank/DDBJ whole genome shotgun (WGS) entry which is preliminary data.</text>
</comment>
<dbReference type="PANTHER" id="PTHR10578:SF143">
    <property type="entry name" value="FMN-DEPENDENT ALPHA-HYDROXY ACID DEHYDROGENASE PB1A11.03"/>
    <property type="match status" value="1"/>
</dbReference>
<evidence type="ECO:0000256" key="2">
    <source>
        <dbReference type="ARBA" id="ARBA00022630"/>
    </source>
</evidence>
<reference evidence="9 10" key="1">
    <citation type="journal article" date="2014" name="Genome Announc.">
        <title>Draft Genome Sequence of Streptomyces fradiae ATCC 19609, a Strain Highly Sensitive to Antibiotics.</title>
        <authorList>
            <person name="Bekker O.B."/>
            <person name="Klimina K.M."/>
            <person name="Vatlin A.A."/>
            <person name="Zakharevich N.V."/>
            <person name="Kasianov A.S."/>
            <person name="Danilenko V.N."/>
        </authorList>
    </citation>
    <scope>NUCLEOTIDE SEQUENCE [LARGE SCALE GENOMIC DNA]</scope>
    <source>
        <strain evidence="9 10">ATCC 19609</strain>
    </source>
</reference>
<dbReference type="GO" id="GO:0016614">
    <property type="term" value="F:oxidoreductase activity, acting on CH-OH group of donors"/>
    <property type="evidence" value="ECO:0007669"/>
    <property type="project" value="UniProtKB-ARBA"/>
</dbReference>
<dbReference type="Proteomes" id="UP000028058">
    <property type="component" value="Unassembled WGS sequence"/>
</dbReference>
<keyword evidence="4" id="KW-0560">Oxidoreductase</keyword>
<dbReference type="PROSITE" id="PS51349">
    <property type="entry name" value="FMN_HYDROXY_ACID_DH_2"/>
    <property type="match status" value="1"/>
</dbReference>
<feature type="binding site" evidence="7">
    <location>
        <position position="58"/>
    </location>
    <ligand>
        <name>glyoxylate</name>
        <dbReference type="ChEBI" id="CHEBI:36655"/>
    </ligand>
</feature>
<feature type="binding site" evidence="7">
    <location>
        <position position="299"/>
    </location>
    <ligand>
        <name>glyoxylate</name>
        <dbReference type="ChEBI" id="CHEBI:36655"/>
    </ligand>
</feature>
<comment type="cofactor">
    <cofactor evidence="1">
        <name>FMN</name>
        <dbReference type="ChEBI" id="CHEBI:58210"/>
    </cofactor>
</comment>